<reference evidence="3" key="1">
    <citation type="journal article" date="2017" name="bioRxiv">
        <title>Comparative analysis of the genomes of Stylophora pistillata and Acropora digitifera provides evidence for extensive differences between species of corals.</title>
        <authorList>
            <person name="Voolstra C.R."/>
            <person name="Li Y."/>
            <person name="Liew Y.J."/>
            <person name="Baumgarten S."/>
            <person name="Zoccola D."/>
            <person name="Flot J.-F."/>
            <person name="Tambutte S."/>
            <person name="Allemand D."/>
            <person name="Aranda M."/>
        </authorList>
    </citation>
    <scope>NUCLEOTIDE SEQUENCE [LARGE SCALE GENOMIC DNA]</scope>
</reference>
<comment type="caution">
    <text evidence="2">The sequence shown here is derived from an EMBL/GenBank/DDBJ whole genome shotgun (WGS) entry which is preliminary data.</text>
</comment>
<dbReference type="EMBL" id="LSMT01000214">
    <property type="protein sequence ID" value="PFX23222.1"/>
    <property type="molecule type" value="Genomic_DNA"/>
</dbReference>
<proteinExistence type="predicted"/>
<keyword evidence="3" id="KW-1185">Reference proteome</keyword>
<evidence type="ECO:0000313" key="2">
    <source>
        <dbReference type="EMBL" id="PFX23222.1"/>
    </source>
</evidence>
<feature type="compositionally biased region" description="Gly residues" evidence="1">
    <location>
        <begin position="112"/>
        <end position="122"/>
    </location>
</feature>
<protein>
    <submittedName>
        <fullName evidence="2">Uncharacterized protein</fullName>
    </submittedName>
</protein>
<dbReference type="OrthoDB" id="5982253at2759"/>
<evidence type="ECO:0000256" key="1">
    <source>
        <dbReference type="SAM" id="MobiDB-lite"/>
    </source>
</evidence>
<dbReference type="Proteomes" id="UP000225706">
    <property type="component" value="Unassembled WGS sequence"/>
</dbReference>
<sequence>MLAPEILARIMQHAKLTSHTEIISIYVISDLDLKAIIVMRSESKVPDSIGSHYTGQDHDGASGEYGGDSIIKKGRRGARMIGNFHLTKDEIIRVLVGPKGEDREKTPQTAGEGEGGGGGFYGNGQNAATSGGGREVQVVFREEGVDIFKVGSEEVVVFIQSTGDREEVEVTLEEVAMVGLLNLFPVREGEDLSTMEQVHNMSVAITPRAMAG</sequence>
<name>A0A2B4S3X8_STYPI</name>
<feature type="region of interest" description="Disordered" evidence="1">
    <location>
        <begin position="97"/>
        <end position="131"/>
    </location>
</feature>
<organism evidence="2 3">
    <name type="scientific">Stylophora pistillata</name>
    <name type="common">Smooth cauliflower coral</name>
    <dbReference type="NCBI Taxonomy" id="50429"/>
    <lineage>
        <taxon>Eukaryota</taxon>
        <taxon>Metazoa</taxon>
        <taxon>Cnidaria</taxon>
        <taxon>Anthozoa</taxon>
        <taxon>Hexacorallia</taxon>
        <taxon>Scleractinia</taxon>
        <taxon>Astrocoeniina</taxon>
        <taxon>Pocilloporidae</taxon>
        <taxon>Stylophora</taxon>
    </lineage>
</organism>
<evidence type="ECO:0000313" key="3">
    <source>
        <dbReference type="Proteomes" id="UP000225706"/>
    </source>
</evidence>
<gene>
    <name evidence="2" type="ORF">AWC38_SpisGene12215</name>
</gene>
<accession>A0A2B4S3X8</accession>
<dbReference type="AlphaFoldDB" id="A0A2B4S3X8"/>